<comment type="caution">
    <text evidence="2">The sequence shown here is derived from an EMBL/GenBank/DDBJ whole genome shotgun (WGS) entry which is preliminary data.</text>
</comment>
<accession>A0A9D3VQ02</accession>
<dbReference type="Proteomes" id="UP000828251">
    <property type="component" value="Unassembled WGS sequence"/>
</dbReference>
<dbReference type="PANTHER" id="PTHR47723:SF19">
    <property type="entry name" value="POLYNUCLEOTIDYL TRANSFERASE, RIBONUCLEASE H-LIKE SUPERFAMILY PROTEIN"/>
    <property type="match status" value="1"/>
</dbReference>
<dbReference type="PANTHER" id="PTHR47723">
    <property type="entry name" value="OS05G0353850 PROTEIN"/>
    <property type="match status" value="1"/>
</dbReference>
<organism evidence="2 3">
    <name type="scientific">Gossypium stocksii</name>
    <dbReference type="NCBI Taxonomy" id="47602"/>
    <lineage>
        <taxon>Eukaryota</taxon>
        <taxon>Viridiplantae</taxon>
        <taxon>Streptophyta</taxon>
        <taxon>Embryophyta</taxon>
        <taxon>Tracheophyta</taxon>
        <taxon>Spermatophyta</taxon>
        <taxon>Magnoliopsida</taxon>
        <taxon>eudicotyledons</taxon>
        <taxon>Gunneridae</taxon>
        <taxon>Pentapetalae</taxon>
        <taxon>rosids</taxon>
        <taxon>malvids</taxon>
        <taxon>Malvales</taxon>
        <taxon>Malvaceae</taxon>
        <taxon>Malvoideae</taxon>
        <taxon>Gossypium</taxon>
    </lineage>
</organism>
<sequence>MSVYCIMIVYYAAAGGVARDHEGNWIMGFTRFLGVCSPFEAEVWGILDGILILLNKGYRRILILNDNLEVTQTMIDLNLEDSGIPILRRTQRIIKAEGVWKIIHVPRN</sequence>
<dbReference type="OrthoDB" id="982759at2759"/>
<evidence type="ECO:0000259" key="1">
    <source>
        <dbReference type="Pfam" id="PF13456"/>
    </source>
</evidence>
<dbReference type="Pfam" id="PF13456">
    <property type="entry name" value="RVT_3"/>
    <property type="match status" value="1"/>
</dbReference>
<reference evidence="2 3" key="1">
    <citation type="journal article" date="2021" name="Plant Biotechnol. J.">
        <title>Multi-omics assisted identification of the key and species-specific regulatory components of drought-tolerant mechanisms in Gossypium stocksii.</title>
        <authorList>
            <person name="Yu D."/>
            <person name="Ke L."/>
            <person name="Zhang D."/>
            <person name="Wu Y."/>
            <person name="Sun Y."/>
            <person name="Mei J."/>
            <person name="Sun J."/>
            <person name="Sun Y."/>
        </authorList>
    </citation>
    <scope>NUCLEOTIDE SEQUENCE [LARGE SCALE GENOMIC DNA]</scope>
    <source>
        <strain evidence="3">cv. E1</strain>
        <tissue evidence="2">Leaf</tissue>
    </source>
</reference>
<dbReference type="GO" id="GO:0004523">
    <property type="term" value="F:RNA-DNA hybrid ribonuclease activity"/>
    <property type="evidence" value="ECO:0007669"/>
    <property type="project" value="InterPro"/>
</dbReference>
<dbReference type="InterPro" id="IPR044730">
    <property type="entry name" value="RNase_H-like_dom_plant"/>
</dbReference>
<evidence type="ECO:0000313" key="2">
    <source>
        <dbReference type="EMBL" id="KAH1091709.1"/>
    </source>
</evidence>
<gene>
    <name evidence="2" type="ORF">J1N35_018966</name>
</gene>
<evidence type="ECO:0000313" key="3">
    <source>
        <dbReference type="Proteomes" id="UP000828251"/>
    </source>
</evidence>
<dbReference type="CDD" id="cd06222">
    <property type="entry name" value="RNase_H_like"/>
    <property type="match status" value="1"/>
</dbReference>
<dbReference type="AlphaFoldDB" id="A0A9D3VQ02"/>
<dbReference type="InterPro" id="IPR002156">
    <property type="entry name" value="RNaseH_domain"/>
</dbReference>
<dbReference type="EMBL" id="JAIQCV010000006">
    <property type="protein sequence ID" value="KAH1091709.1"/>
    <property type="molecule type" value="Genomic_DNA"/>
</dbReference>
<proteinExistence type="predicted"/>
<dbReference type="InterPro" id="IPR053151">
    <property type="entry name" value="RNase_H-like"/>
</dbReference>
<dbReference type="InterPro" id="IPR036397">
    <property type="entry name" value="RNaseH_sf"/>
</dbReference>
<dbReference type="Gene3D" id="3.30.420.10">
    <property type="entry name" value="Ribonuclease H-like superfamily/Ribonuclease H"/>
    <property type="match status" value="1"/>
</dbReference>
<feature type="domain" description="RNase H type-1" evidence="1">
    <location>
        <begin position="11"/>
        <end position="108"/>
    </location>
</feature>
<dbReference type="GO" id="GO:0003676">
    <property type="term" value="F:nucleic acid binding"/>
    <property type="evidence" value="ECO:0007669"/>
    <property type="project" value="InterPro"/>
</dbReference>
<name>A0A9D3VQ02_9ROSI</name>
<keyword evidence="3" id="KW-1185">Reference proteome</keyword>
<protein>
    <recommendedName>
        <fullName evidence="1">RNase H type-1 domain-containing protein</fullName>
    </recommendedName>
</protein>